<feature type="region of interest" description="Disordered" evidence="1">
    <location>
        <begin position="67"/>
        <end position="127"/>
    </location>
</feature>
<feature type="compositionally biased region" description="Polar residues" evidence="1">
    <location>
        <begin position="73"/>
        <end position="88"/>
    </location>
</feature>
<dbReference type="OrthoDB" id="432970at2759"/>
<name>A0A8H5CXM2_9AGAR</name>
<sequence length="145" mass="16189">MKDWYRKYNNVVDYVIYKGALSSYPTDKFALGIFFSRDGEDPNDLDKLSLRSVDALPLDVVRKMGMPVGHSFKNPTSHAHSHIRQSSGDDAAERKKAEYDTRSSRGPEAAIGNRGRAPREAQARLGGQRRALACISQDVPEYSKS</sequence>
<reference evidence="2 3" key="1">
    <citation type="journal article" date="2020" name="ISME J.">
        <title>Uncovering the hidden diversity of litter-decomposition mechanisms in mushroom-forming fungi.</title>
        <authorList>
            <person name="Floudas D."/>
            <person name="Bentzer J."/>
            <person name="Ahren D."/>
            <person name="Johansson T."/>
            <person name="Persson P."/>
            <person name="Tunlid A."/>
        </authorList>
    </citation>
    <scope>NUCLEOTIDE SEQUENCE [LARGE SCALE GENOMIC DNA]</scope>
    <source>
        <strain evidence="2 3">CBS 406.79</strain>
    </source>
</reference>
<dbReference type="AlphaFoldDB" id="A0A8H5CXM2"/>
<protein>
    <submittedName>
        <fullName evidence="2">Uncharacterized protein</fullName>
    </submittedName>
</protein>
<comment type="caution">
    <text evidence="2">The sequence shown here is derived from an EMBL/GenBank/DDBJ whole genome shotgun (WGS) entry which is preliminary data.</text>
</comment>
<feature type="compositionally biased region" description="Basic and acidic residues" evidence="1">
    <location>
        <begin position="91"/>
        <end position="105"/>
    </location>
</feature>
<evidence type="ECO:0000313" key="2">
    <source>
        <dbReference type="EMBL" id="KAF5349458.1"/>
    </source>
</evidence>
<dbReference type="EMBL" id="JAACJN010000307">
    <property type="protein sequence ID" value="KAF5349458.1"/>
    <property type="molecule type" value="Genomic_DNA"/>
</dbReference>
<dbReference type="Proteomes" id="UP000518752">
    <property type="component" value="Unassembled WGS sequence"/>
</dbReference>
<proteinExistence type="predicted"/>
<organism evidence="2 3">
    <name type="scientific">Collybiopsis confluens</name>
    <dbReference type="NCBI Taxonomy" id="2823264"/>
    <lineage>
        <taxon>Eukaryota</taxon>
        <taxon>Fungi</taxon>
        <taxon>Dikarya</taxon>
        <taxon>Basidiomycota</taxon>
        <taxon>Agaricomycotina</taxon>
        <taxon>Agaricomycetes</taxon>
        <taxon>Agaricomycetidae</taxon>
        <taxon>Agaricales</taxon>
        <taxon>Marasmiineae</taxon>
        <taxon>Omphalotaceae</taxon>
        <taxon>Collybiopsis</taxon>
    </lineage>
</organism>
<evidence type="ECO:0000256" key="1">
    <source>
        <dbReference type="SAM" id="MobiDB-lite"/>
    </source>
</evidence>
<gene>
    <name evidence="2" type="ORF">D9757_012429</name>
</gene>
<accession>A0A8H5CXM2</accession>
<keyword evidence="3" id="KW-1185">Reference proteome</keyword>
<evidence type="ECO:0000313" key="3">
    <source>
        <dbReference type="Proteomes" id="UP000518752"/>
    </source>
</evidence>